<dbReference type="KEGG" id="mlr:MELLADRAFT_69309"/>
<organism evidence="3">
    <name type="scientific">Melampsora larici-populina (strain 98AG31 / pathotype 3-4-7)</name>
    <name type="common">Poplar leaf rust fungus</name>
    <dbReference type="NCBI Taxonomy" id="747676"/>
    <lineage>
        <taxon>Eukaryota</taxon>
        <taxon>Fungi</taxon>
        <taxon>Dikarya</taxon>
        <taxon>Basidiomycota</taxon>
        <taxon>Pucciniomycotina</taxon>
        <taxon>Pucciniomycetes</taxon>
        <taxon>Pucciniales</taxon>
        <taxon>Melampsoraceae</taxon>
        <taxon>Melampsora</taxon>
    </lineage>
</organism>
<dbReference type="HOGENOM" id="CLU_715867_0_0_1"/>
<reference evidence="3" key="1">
    <citation type="journal article" date="2011" name="Proc. Natl. Acad. Sci. U.S.A.">
        <title>Obligate biotrophy features unraveled by the genomic analysis of rust fungi.</title>
        <authorList>
            <person name="Duplessis S."/>
            <person name="Cuomo C.A."/>
            <person name="Lin Y.-C."/>
            <person name="Aerts A."/>
            <person name="Tisserant E."/>
            <person name="Veneault-Fourrey C."/>
            <person name="Joly D.L."/>
            <person name="Hacquard S."/>
            <person name="Amselem J."/>
            <person name="Cantarel B.L."/>
            <person name="Chiu R."/>
            <person name="Coutinho P.M."/>
            <person name="Feau N."/>
            <person name="Field M."/>
            <person name="Frey P."/>
            <person name="Gelhaye E."/>
            <person name="Goldberg J."/>
            <person name="Grabherr M.G."/>
            <person name="Kodira C.D."/>
            <person name="Kohler A."/>
            <person name="Kuees U."/>
            <person name="Lindquist E.A."/>
            <person name="Lucas S.M."/>
            <person name="Mago R."/>
            <person name="Mauceli E."/>
            <person name="Morin E."/>
            <person name="Murat C."/>
            <person name="Pangilinan J.L."/>
            <person name="Park R."/>
            <person name="Pearson M."/>
            <person name="Quesneville H."/>
            <person name="Rouhier N."/>
            <person name="Sakthikumar S."/>
            <person name="Salamov A.A."/>
            <person name="Schmutz J."/>
            <person name="Selles B."/>
            <person name="Shapiro H."/>
            <person name="Tanguay P."/>
            <person name="Tuskan G.A."/>
            <person name="Henrissat B."/>
            <person name="Van de Peer Y."/>
            <person name="Rouze P."/>
            <person name="Ellis J.G."/>
            <person name="Dodds P.N."/>
            <person name="Schein J.E."/>
            <person name="Zhong S."/>
            <person name="Hamelin R.C."/>
            <person name="Grigoriev I.V."/>
            <person name="Szabo L.J."/>
            <person name="Martin F."/>
        </authorList>
    </citation>
    <scope>NUCLEOTIDE SEQUENCE [LARGE SCALE GENOMIC DNA]</scope>
    <source>
        <strain evidence="3">98AG31 / pathotype 3-4-7</strain>
    </source>
</reference>
<evidence type="ECO:0000313" key="2">
    <source>
        <dbReference type="EMBL" id="EGF98408.1"/>
    </source>
</evidence>
<dbReference type="AlphaFoldDB" id="F4SA86"/>
<name>F4SA86_MELLP</name>
<feature type="region of interest" description="Disordered" evidence="1">
    <location>
        <begin position="1"/>
        <end position="32"/>
    </location>
</feature>
<gene>
    <name evidence="2" type="ORF">MELLADRAFT_69309</name>
</gene>
<proteinExistence type="predicted"/>
<evidence type="ECO:0000256" key="1">
    <source>
        <dbReference type="SAM" id="MobiDB-lite"/>
    </source>
</evidence>
<dbReference type="EMBL" id="GL883176">
    <property type="protein sequence ID" value="EGF98408.1"/>
    <property type="molecule type" value="Genomic_DNA"/>
</dbReference>
<dbReference type="InParanoid" id="F4SA86"/>
<sequence length="356" mass="38577">MGFRESKNKLGSRVRSAFDRLKPSKSSMGLSSLMNDDSVMVRSSSTMPLPVLSLSSSISHRLAPSTLFEPEAMMRDAVTHHEPWNSAKASQQSRASTQSHVGVTEFDNSNVLKKVLEREGLLESPISIRLASLMKSPSESHLPILSAPSPMLYRPLLRSHKSGPFTPELVKNPAGSTPGCTTSISTPDSYGYFPKIESAINQPPSRVSSPIAVRPKSTLTMPSTKGKEVWRTPENSTTRAVTGNASPVHHFLRRQVPIPNTQPLSSRILQSILSSPSDEARSSLESDAELSSYLEGLCPGGSPMDQYVLDAESESVLLATHELSSSRITCEALSTRSRNSSVSTFMTNVTGYISDS</sequence>
<dbReference type="OrthoDB" id="2506261at2759"/>
<dbReference type="VEuPathDB" id="FungiDB:MELLADRAFT_69309"/>
<dbReference type="Proteomes" id="UP000001072">
    <property type="component" value="Unassembled WGS sequence"/>
</dbReference>
<feature type="region of interest" description="Disordered" evidence="1">
    <location>
        <begin position="217"/>
        <end position="242"/>
    </location>
</feature>
<keyword evidence="3" id="KW-1185">Reference proteome</keyword>
<dbReference type="RefSeq" id="XP_007418277.1">
    <property type="nucleotide sequence ID" value="XM_007418215.1"/>
</dbReference>
<evidence type="ECO:0000313" key="3">
    <source>
        <dbReference type="Proteomes" id="UP000001072"/>
    </source>
</evidence>
<feature type="compositionally biased region" description="Polar residues" evidence="1">
    <location>
        <begin position="233"/>
        <end position="242"/>
    </location>
</feature>
<dbReference type="GeneID" id="18931210"/>
<accession>F4SA86</accession>
<protein>
    <submittedName>
        <fullName evidence="2">Uncharacterized protein</fullName>
    </submittedName>
</protein>